<feature type="transmembrane region" description="Helical" evidence="2">
    <location>
        <begin position="6"/>
        <end position="38"/>
    </location>
</feature>
<keyword evidence="2" id="KW-1133">Transmembrane helix</keyword>
<organism evidence="3 4">
    <name type="scientific">Ameca splendens</name>
    <dbReference type="NCBI Taxonomy" id="208324"/>
    <lineage>
        <taxon>Eukaryota</taxon>
        <taxon>Metazoa</taxon>
        <taxon>Chordata</taxon>
        <taxon>Craniata</taxon>
        <taxon>Vertebrata</taxon>
        <taxon>Euteleostomi</taxon>
        <taxon>Actinopterygii</taxon>
        <taxon>Neopterygii</taxon>
        <taxon>Teleostei</taxon>
        <taxon>Neoteleostei</taxon>
        <taxon>Acanthomorphata</taxon>
        <taxon>Ovalentaria</taxon>
        <taxon>Atherinomorphae</taxon>
        <taxon>Cyprinodontiformes</taxon>
        <taxon>Goodeidae</taxon>
        <taxon>Ameca</taxon>
    </lineage>
</organism>
<keyword evidence="2" id="KW-0472">Membrane</keyword>
<keyword evidence="2" id="KW-0812">Transmembrane</keyword>
<comment type="caution">
    <text evidence="3">The sequence shown here is derived from an EMBL/GenBank/DDBJ whole genome shotgun (WGS) entry which is preliminary data.</text>
</comment>
<gene>
    <name evidence="3" type="ORF">AMECASPLE_021668</name>
</gene>
<evidence type="ECO:0000313" key="3">
    <source>
        <dbReference type="EMBL" id="MEQ2292291.1"/>
    </source>
</evidence>
<protein>
    <submittedName>
        <fullName evidence="3">Uncharacterized protein</fullName>
    </submittedName>
</protein>
<accession>A0ABV0YFL0</accession>
<sequence>MDGLPVAFYLVCVCIPMCSRYFCEICVSLFGFVCIICITFQRINKQVLCCRLKGIGMSASSLFHVSRHPPLGALQEAFKSHLQRKSDDSFSTPKTSGFSAPRGNSLPCPKAELHSL</sequence>
<evidence type="ECO:0000313" key="4">
    <source>
        <dbReference type="Proteomes" id="UP001469553"/>
    </source>
</evidence>
<dbReference type="EMBL" id="JAHRIP010030097">
    <property type="protein sequence ID" value="MEQ2292291.1"/>
    <property type="molecule type" value="Genomic_DNA"/>
</dbReference>
<keyword evidence="4" id="KW-1185">Reference proteome</keyword>
<dbReference type="Proteomes" id="UP001469553">
    <property type="component" value="Unassembled WGS sequence"/>
</dbReference>
<feature type="region of interest" description="Disordered" evidence="1">
    <location>
        <begin position="84"/>
        <end position="116"/>
    </location>
</feature>
<evidence type="ECO:0000256" key="1">
    <source>
        <dbReference type="SAM" id="MobiDB-lite"/>
    </source>
</evidence>
<reference evidence="3 4" key="1">
    <citation type="submission" date="2021-06" db="EMBL/GenBank/DDBJ databases">
        <authorList>
            <person name="Palmer J.M."/>
        </authorList>
    </citation>
    <scope>NUCLEOTIDE SEQUENCE [LARGE SCALE GENOMIC DNA]</scope>
    <source>
        <strain evidence="3 4">AS_MEX2019</strain>
        <tissue evidence="3">Muscle</tissue>
    </source>
</reference>
<name>A0ABV0YFL0_9TELE</name>
<proteinExistence type="predicted"/>
<feature type="compositionally biased region" description="Polar residues" evidence="1">
    <location>
        <begin position="89"/>
        <end position="98"/>
    </location>
</feature>
<evidence type="ECO:0000256" key="2">
    <source>
        <dbReference type="SAM" id="Phobius"/>
    </source>
</evidence>